<evidence type="ECO:0000259" key="3">
    <source>
        <dbReference type="Pfam" id="PF14603"/>
    </source>
</evidence>
<organism evidence="4 5">
    <name type="scientific">Phrynosoma platyrhinos</name>
    <name type="common">Desert horned lizard</name>
    <dbReference type="NCBI Taxonomy" id="52577"/>
    <lineage>
        <taxon>Eukaryota</taxon>
        <taxon>Metazoa</taxon>
        <taxon>Chordata</taxon>
        <taxon>Craniata</taxon>
        <taxon>Vertebrata</taxon>
        <taxon>Euteleostomi</taxon>
        <taxon>Lepidosauria</taxon>
        <taxon>Squamata</taxon>
        <taxon>Bifurcata</taxon>
        <taxon>Unidentata</taxon>
        <taxon>Episquamata</taxon>
        <taxon>Toxicofera</taxon>
        <taxon>Iguania</taxon>
        <taxon>Phrynosomatidae</taxon>
        <taxon>Phrynosomatinae</taxon>
        <taxon>Phrynosoma</taxon>
    </lineage>
</organism>
<accession>A0ABQ7SML5</accession>
<feature type="compositionally biased region" description="Polar residues" evidence="2">
    <location>
        <begin position="178"/>
        <end position="200"/>
    </location>
</feature>
<dbReference type="PANTHER" id="PTHR16830:SF1">
    <property type="entry name" value="FYN-BINDING PROTEIN 2"/>
    <property type="match status" value="1"/>
</dbReference>
<reference evidence="4 5" key="1">
    <citation type="journal article" date="2022" name="Gigascience">
        <title>A chromosome-level genome assembly and annotation of the desert horned lizard, Phrynosoma platyrhinos, provides insight into chromosomal rearrangements among reptiles.</title>
        <authorList>
            <person name="Koochekian N."/>
            <person name="Ascanio A."/>
            <person name="Farleigh K."/>
            <person name="Card D.C."/>
            <person name="Schield D.R."/>
            <person name="Castoe T.A."/>
            <person name="Jezkova T."/>
        </authorList>
    </citation>
    <scope>NUCLEOTIDE SEQUENCE [LARGE SCALE GENOMIC DNA]</scope>
    <source>
        <strain evidence="4">NK-2021</strain>
    </source>
</reference>
<dbReference type="SUPFAM" id="SSF50044">
    <property type="entry name" value="SH3-domain"/>
    <property type="match status" value="1"/>
</dbReference>
<dbReference type="Proteomes" id="UP000826234">
    <property type="component" value="Unassembled WGS sequence"/>
</dbReference>
<dbReference type="PANTHER" id="PTHR16830">
    <property type="entry name" value="SH2 CONTAINING ADAPTOR PRAM-1 RELATED"/>
    <property type="match status" value="1"/>
</dbReference>
<protein>
    <recommendedName>
        <fullName evidence="3">Helically-extended SH3 domain-containing protein</fullName>
    </recommendedName>
</protein>
<feature type="compositionally biased region" description="Basic and acidic residues" evidence="2">
    <location>
        <begin position="314"/>
        <end position="328"/>
    </location>
</feature>
<dbReference type="InterPro" id="IPR036028">
    <property type="entry name" value="SH3-like_dom_sf"/>
</dbReference>
<evidence type="ECO:0000256" key="1">
    <source>
        <dbReference type="ARBA" id="ARBA00022553"/>
    </source>
</evidence>
<proteinExistence type="predicted"/>
<feature type="compositionally biased region" description="Acidic residues" evidence="2">
    <location>
        <begin position="510"/>
        <end position="523"/>
    </location>
</feature>
<keyword evidence="5" id="KW-1185">Reference proteome</keyword>
<comment type="caution">
    <text evidence="4">The sequence shown here is derived from an EMBL/GenBank/DDBJ whole genome shotgun (WGS) entry which is preliminary data.</text>
</comment>
<dbReference type="Pfam" id="PF14603">
    <property type="entry name" value="hSH3"/>
    <property type="match status" value="1"/>
</dbReference>
<dbReference type="InterPro" id="IPR029294">
    <property type="entry name" value="hSH3"/>
</dbReference>
<sequence length="743" mass="83385">ERTEDFKALRAKFQSDSNFPNTLLPPAKKPPVVIRPWQSSNSSSSPSPKPKPLSLIQVPEIIPQQSNDGSSVSCPKHLQQSHVLVSEQKTEKFSYISQKSEITPPKPRALPRVRLRELSEIRKNNDRKDSDFPGMPGKGAIPVADLQKQRPASCVYPQEMVLANTTFHNTRQIWENVSSLKSDQKSSTVPPQRPNRTTSLADLRTVSDVADVAKDKAKTGENEQAPKNPSQCEPTPFSIASPPVPPRSHKNIETIARETVKPIDFSPNANDLHKTMKCSNVWQSPLNSGEEEGHRFEETKLPKTKSLPSIISPDTERQHGGGEIELPKTKQLPSIKLLGPPPKKPPRPPKVDLSIFQMNLLEAVDGAYMTPEITEKKDTKERGPLWNHDILKQQAKEIAKISDHGTILTKPKMNGEHRGEKQMLQEDTTPFPGTRLTKDRNWKFVKGNSVIVSDGYVCLENLRADEEKEILDRTAPNPMEAVEEMYDDVEGLQRDIQACGTYSPFTSDTFADESNEETYEDIQSEVYSSTKSEDSKGEKTKGLGKFFKKGKFKIKNAHLKENFRNLSHSEPNLDVIAQETMVYNNVDTEQTDTNSSPRNFFKVKKYNVEKNNKMSKEEKLFREKFMYDKEITVINTAVAHCSNASTKGKLDLKITAGEQLEVIDVTEGNQLICRNSEGKCKFPIKLHMVLSYVPICNPQVLTTGRSSNDTDLPFGYGVGECAKSLCMYRSLLGSLNSDQHKNT</sequence>
<evidence type="ECO:0000256" key="2">
    <source>
        <dbReference type="SAM" id="MobiDB-lite"/>
    </source>
</evidence>
<dbReference type="InterPro" id="IPR043443">
    <property type="entry name" value="FYB1/2-like"/>
</dbReference>
<dbReference type="Gene3D" id="2.30.30.40">
    <property type="entry name" value="SH3 Domains"/>
    <property type="match status" value="1"/>
</dbReference>
<evidence type="ECO:0000313" key="5">
    <source>
        <dbReference type="Proteomes" id="UP000826234"/>
    </source>
</evidence>
<feature type="region of interest" description="Disordered" evidence="2">
    <location>
        <begin position="507"/>
        <end position="538"/>
    </location>
</feature>
<evidence type="ECO:0000313" key="4">
    <source>
        <dbReference type="EMBL" id="KAH0618568.1"/>
    </source>
</evidence>
<feature type="non-terminal residue" evidence="4">
    <location>
        <position position="1"/>
    </location>
</feature>
<feature type="region of interest" description="Disordered" evidence="2">
    <location>
        <begin position="178"/>
        <end position="201"/>
    </location>
</feature>
<gene>
    <name evidence="4" type="ORF">JD844_017912</name>
</gene>
<feature type="domain" description="Helically-extended SH3" evidence="3">
    <location>
        <begin position="621"/>
        <end position="685"/>
    </location>
</feature>
<feature type="region of interest" description="Disordered" evidence="2">
    <location>
        <begin position="1"/>
        <end position="58"/>
    </location>
</feature>
<feature type="region of interest" description="Disordered" evidence="2">
    <location>
        <begin position="216"/>
        <end position="248"/>
    </location>
</feature>
<dbReference type="EMBL" id="JAIPUX010005289">
    <property type="protein sequence ID" value="KAH0618568.1"/>
    <property type="molecule type" value="Genomic_DNA"/>
</dbReference>
<feature type="region of interest" description="Disordered" evidence="2">
    <location>
        <begin position="306"/>
        <end position="350"/>
    </location>
</feature>
<name>A0ABQ7SML5_PHRPL</name>
<keyword evidence="1" id="KW-0597">Phosphoprotein</keyword>